<dbReference type="EMBL" id="SNRW01003260">
    <property type="protein sequence ID" value="KAA6390320.1"/>
    <property type="molecule type" value="Genomic_DNA"/>
</dbReference>
<name>A0A5J4W6C0_9EUKA</name>
<feature type="compositionally biased region" description="Polar residues" evidence="2">
    <location>
        <begin position="287"/>
        <end position="315"/>
    </location>
</feature>
<keyword evidence="3" id="KW-0812">Transmembrane</keyword>
<evidence type="ECO:0000256" key="2">
    <source>
        <dbReference type="SAM" id="MobiDB-lite"/>
    </source>
</evidence>
<protein>
    <submittedName>
        <fullName evidence="4">Uncharacterized protein</fullName>
    </submittedName>
</protein>
<reference evidence="4 5" key="1">
    <citation type="submission" date="2019-03" db="EMBL/GenBank/DDBJ databases">
        <title>Single cell metagenomics reveals metabolic interactions within the superorganism composed of flagellate Streblomastix strix and complex community of Bacteroidetes bacteria on its surface.</title>
        <authorList>
            <person name="Treitli S.C."/>
            <person name="Kolisko M."/>
            <person name="Husnik F."/>
            <person name="Keeling P."/>
            <person name="Hampl V."/>
        </authorList>
    </citation>
    <scope>NUCLEOTIDE SEQUENCE [LARGE SCALE GENOMIC DNA]</scope>
    <source>
        <strain evidence="4">ST1C</strain>
    </source>
</reference>
<evidence type="ECO:0000313" key="5">
    <source>
        <dbReference type="Proteomes" id="UP000324800"/>
    </source>
</evidence>
<comment type="caution">
    <text evidence="4">The sequence shown here is derived from an EMBL/GenBank/DDBJ whole genome shotgun (WGS) entry which is preliminary data.</text>
</comment>
<evidence type="ECO:0000256" key="1">
    <source>
        <dbReference type="SAM" id="Coils"/>
    </source>
</evidence>
<organism evidence="4 5">
    <name type="scientific">Streblomastix strix</name>
    <dbReference type="NCBI Taxonomy" id="222440"/>
    <lineage>
        <taxon>Eukaryota</taxon>
        <taxon>Metamonada</taxon>
        <taxon>Preaxostyla</taxon>
        <taxon>Oxymonadida</taxon>
        <taxon>Streblomastigidae</taxon>
        <taxon>Streblomastix</taxon>
    </lineage>
</organism>
<keyword evidence="1" id="KW-0175">Coiled coil</keyword>
<feature type="compositionally biased region" description="Low complexity" evidence="2">
    <location>
        <begin position="552"/>
        <end position="573"/>
    </location>
</feature>
<feature type="coiled-coil region" evidence="1">
    <location>
        <begin position="361"/>
        <end position="398"/>
    </location>
</feature>
<feature type="region of interest" description="Disordered" evidence="2">
    <location>
        <begin position="538"/>
        <end position="579"/>
    </location>
</feature>
<dbReference type="AlphaFoldDB" id="A0A5J4W6C0"/>
<gene>
    <name evidence="4" type="ORF">EZS28_014151</name>
</gene>
<sequence length="901" mass="102764">MICSVRRGIRVAKNRAASQRLVRNVPGARRVGENNKIPFSTRAENLDVDFATYAHFRSMGYIIATLCILSIFSIILMIMYALSSPYEKSNHPFSFISMGNVAYSHNEKDNSPIVFWRLLVASGAESLFILVSWGGLIFLSRRLKRHSQTRHETEFSASTYSLLVRGIPRSRRYYARERERERMRCIEREERIKKKEKISEMEKQLEREMDRSRGAEREEGAVRVAKHFEQLAPVHSCLLLLPDSGKNWDNLLQSYLQRKNSAVRSNQNHSPALIGASHSATTSFYAPPNTANLQTGATADKNNQQPSAIQTSSELSRLRKQGEQDIREAMRVQRLVLEGSSTLGVSSSLSLKGWIGEADDLDAEDQERNKKINERQAAKELEEKAELERIRVAEERGEFKHKADERIRAAELQKERKLKGVDQQVQKDLEKIRLEIELKRAMDKMRIDRMDTVDWRRGKYSSTLDEVIVDDPEIIIKDTRWKKLKRRMGMTIDRLFFISLIKARLSQRDKLLQPPHVQIPNIPSRALQIEMYENLAPGQTSSSSVSATQGLSNSQTSISSSPIVQLQTQGQQQRSTSPDIQVAPSQIAQLAQQQKPQYYSLYPTKFDSDIVIAPPQMVSSGNKDSSSEQVIDPLDSNLQSFKSNVQQMITTVMQANEVLHESIIGEEDEEAEEADEISNYKQSQLLIDIEKGKKIKQGTNMHRSSRNLNINSFVCNDFNIQLSPAVDITSNNINYDKEEKLTKFPKSLFKSSKTTKKQTELFNTFNNKVFNIFNYNIETNSFVIRHNNYPSSFSSAQTIEQYLQQSRLSSQSQSQYGSCCAYITFETLEGKEKVVRAFQKSDEKMILFESHYLISVEEPPEPCDTLMENVGIPKSEKTKARAKTEVISVFSALLVVALIFV</sequence>
<evidence type="ECO:0000256" key="3">
    <source>
        <dbReference type="SAM" id="Phobius"/>
    </source>
</evidence>
<feature type="non-terminal residue" evidence="4">
    <location>
        <position position="901"/>
    </location>
</feature>
<dbReference type="Proteomes" id="UP000324800">
    <property type="component" value="Unassembled WGS sequence"/>
</dbReference>
<feature type="region of interest" description="Disordered" evidence="2">
    <location>
        <begin position="287"/>
        <end position="322"/>
    </location>
</feature>
<evidence type="ECO:0000313" key="4">
    <source>
        <dbReference type="EMBL" id="KAA6390320.1"/>
    </source>
</evidence>
<accession>A0A5J4W6C0</accession>
<proteinExistence type="predicted"/>
<keyword evidence="3" id="KW-0472">Membrane</keyword>
<feature type="compositionally biased region" description="Polar residues" evidence="2">
    <location>
        <begin position="538"/>
        <end position="551"/>
    </location>
</feature>
<feature type="coiled-coil region" evidence="1">
    <location>
        <begin position="191"/>
        <end position="218"/>
    </location>
</feature>
<feature type="transmembrane region" description="Helical" evidence="3">
    <location>
        <begin position="61"/>
        <end position="82"/>
    </location>
</feature>
<keyword evidence="3" id="KW-1133">Transmembrane helix</keyword>